<dbReference type="PROSITE" id="PS50090">
    <property type="entry name" value="MYB_LIKE"/>
    <property type="match status" value="1"/>
</dbReference>
<dbReference type="Proteomes" id="UP001187192">
    <property type="component" value="Unassembled WGS sequence"/>
</dbReference>
<dbReference type="GO" id="GO:1901957">
    <property type="term" value="P:regulation of cutin biosynthetic process"/>
    <property type="evidence" value="ECO:0007669"/>
    <property type="project" value="UniProtKB-ARBA"/>
</dbReference>
<dbReference type="SMART" id="SM00717">
    <property type="entry name" value="SANT"/>
    <property type="match status" value="1"/>
</dbReference>
<name>A0AA88JB02_FICCA</name>
<dbReference type="InterPro" id="IPR001005">
    <property type="entry name" value="SANT/Myb"/>
</dbReference>
<feature type="region of interest" description="Disordered" evidence="8">
    <location>
        <begin position="113"/>
        <end position="135"/>
    </location>
</feature>
<dbReference type="CDD" id="cd00167">
    <property type="entry name" value="SANT"/>
    <property type="match status" value="1"/>
</dbReference>
<dbReference type="InterPro" id="IPR015495">
    <property type="entry name" value="Myb_TF_plants"/>
</dbReference>
<dbReference type="Pfam" id="PF00249">
    <property type="entry name" value="Myb_DNA-binding"/>
    <property type="match status" value="1"/>
</dbReference>
<dbReference type="SUPFAM" id="SSF46689">
    <property type="entry name" value="Homeodomain-like"/>
    <property type="match status" value="1"/>
</dbReference>
<evidence type="ECO:0000313" key="12">
    <source>
        <dbReference type="Proteomes" id="UP001187192"/>
    </source>
</evidence>
<keyword evidence="6" id="KW-0804">Transcription</keyword>
<dbReference type="GO" id="GO:0003677">
    <property type="term" value="F:DNA binding"/>
    <property type="evidence" value="ECO:0007669"/>
    <property type="project" value="UniProtKB-KW"/>
</dbReference>
<comment type="caution">
    <text evidence="11">The sequence shown here is derived from an EMBL/GenBank/DDBJ whole genome shotgun (WGS) entry which is preliminary data.</text>
</comment>
<evidence type="ECO:0000256" key="6">
    <source>
        <dbReference type="ARBA" id="ARBA00023163"/>
    </source>
</evidence>
<evidence type="ECO:0000259" key="9">
    <source>
        <dbReference type="PROSITE" id="PS50090"/>
    </source>
</evidence>
<keyword evidence="12" id="KW-1185">Reference proteome</keyword>
<evidence type="ECO:0000256" key="2">
    <source>
        <dbReference type="ARBA" id="ARBA00022473"/>
    </source>
</evidence>
<dbReference type="GO" id="GO:0005634">
    <property type="term" value="C:nucleus"/>
    <property type="evidence" value="ECO:0007669"/>
    <property type="project" value="UniProtKB-SubCell"/>
</dbReference>
<reference evidence="11" key="1">
    <citation type="submission" date="2023-07" db="EMBL/GenBank/DDBJ databases">
        <title>draft genome sequence of fig (Ficus carica).</title>
        <authorList>
            <person name="Takahashi T."/>
            <person name="Nishimura K."/>
        </authorList>
    </citation>
    <scope>NUCLEOTIDE SEQUENCE</scope>
</reference>
<feature type="domain" description="Myb-like" evidence="9">
    <location>
        <begin position="53"/>
        <end position="103"/>
    </location>
</feature>
<feature type="compositionally biased region" description="Low complexity" evidence="8">
    <location>
        <begin position="163"/>
        <end position="174"/>
    </location>
</feature>
<evidence type="ECO:0000256" key="8">
    <source>
        <dbReference type="SAM" id="MobiDB-lite"/>
    </source>
</evidence>
<protein>
    <submittedName>
        <fullName evidence="11">Uncharacterized protein</fullName>
    </submittedName>
</protein>
<feature type="domain" description="HTH myb-type" evidence="10">
    <location>
        <begin position="54"/>
        <end position="107"/>
    </location>
</feature>
<dbReference type="AlphaFoldDB" id="A0AA88JB02"/>
<evidence type="ECO:0000313" key="11">
    <source>
        <dbReference type="EMBL" id="GMN67177.1"/>
    </source>
</evidence>
<evidence type="ECO:0000256" key="3">
    <source>
        <dbReference type="ARBA" id="ARBA00022737"/>
    </source>
</evidence>
<proteinExistence type="predicted"/>
<organism evidence="11 12">
    <name type="scientific">Ficus carica</name>
    <name type="common">Common fig</name>
    <dbReference type="NCBI Taxonomy" id="3494"/>
    <lineage>
        <taxon>Eukaryota</taxon>
        <taxon>Viridiplantae</taxon>
        <taxon>Streptophyta</taxon>
        <taxon>Embryophyta</taxon>
        <taxon>Tracheophyta</taxon>
        <taxon>Spermatophyta</taxon>
        <taxon>Magnoliopsida</taxon>
        <taxon>eudicotyledons</taxon>
        <taxon>Gunneridae</taxon>
        <taxon>Pentapetalae</taxon>
        <taxon>rosids</taxon>
        <taxon>fabids</taxon>
        <taxon>Rosales</taxon>
        <taxon>Moraceae</taxon>
        <taxon>Ficeae</taxon>
        <taxon>Ficus</taxon>
    </lineage>
</organism>
<dbReference type="Gene3D" id="1.10.10.60">
    <property type="entry name" value="Homeodomain-like"/>
    <property type="match status" value="1"/>
</dbReference>
<dbReference type="GO" id="GO:0000902">
    <property type="term" value="P:cell morphogenesis"/>
    <property type="evidence" value="ECO:0007669"/>
    <property type="project" value="UniProtKB-ARBA"/>
</dbReference>
<dbReference type="EMBL" id="BTGU01000414">
    <property type="protein sequence ID" value="GMN67177.1"/>
    <property type="molecule type" value="Genomic_DNA"/>
</dbReference>
<keyword evidence="4" id="KW-0805">Transcription regulation</keyword>
<gene>
    <name evidence="11" type="ORF">TIFTF001_036239</name>
</gene>
<dbReference type="InterPro" id="IPR009057">
    <property type="entry name" value="Homeodomain-like_sf"/>
</dbReference>
<dbReference type="FunFam" id="1.10.10.60:FF:000099">
    <property type="entry name" value="MYB transcription factor"/>
    <property type="match status" value="1"/>
</dbReference>
<dbReference type="InterPro" id="IPR017930">
    <property type="entry name" value="Myb_dom"/>
</dbReference>
<keyword evidence="5" id="KW-0238">DNA-binding</keyword>
<feature type="region of interest" description="Disordered" evidence="8">
    <location>
        <begin position="163"/>
        <end position="184"/>
    </location>
</feature>
<feature type="region of interest" description="Disordered" evidence="8">
    <location>
        <begin position="349"/>
        <end position="370"/>
    </location>
</feature>
<feature type="compositionally biased region" description="Gly residues" evidence="8">
    <location>
        <begin position="355"/>
        <end position="370"/>
    </location>
</feature>
<sequence>MALLGGEGGVGGRRREMGGRWWCRREKEREGREVQLLVGEGGAIAGRKGRRRWPDIKRGKFSLQEEQTIIQLHALLGNRWSAIATHLPKRTDNEIKNYWNTHLKKRLTKMGIDPVTHKPKTDALGSGSGNPKDAANLSHMAQWESARLEAEARLVKESKLLVSNNNNSNGNNNNHQLGSASGHQFVPKAGPVPPCLDVLKVWQGAWSTTKPTQNNHNHHNNNNNMMACMMAMDDLEFATSTLSFPDHAGVDGNFLVQAVGLGVEPLDHQFGKSTAHENHYQHYHHDNNNTMSFHDIAFGACTESSANIWFNANNMENVTSTTTTTAGLANILEGFVDVFVYNSVDDDDDLPHSSVGGGREGSSNDGGGDGYGSCAGASGIF</sequence>
<evidence type="ECO:0000259" key="10">
    <source>
        <dbReference type="PROSITE" id="PS51294"/>
    </source>
</evidence>
<evidence type="ECO:0000256" key="4">
    <source>
        <dbReference type="ARBA" id="ARBA00023015"/>
    </source>
</evidence>
<keyword evidence="2" id="KW-0217">Developmental protein</keyword>
<keyword evidence="7" id="KW-0539">Nucleus</keyword>
<dbReference type="PANTHER" id="PTHR10641:SF1347">
    <property type="entry name" value="MYB TRANSCRIPTION FACTOR MIXTA-LIKE PROTEIN"/>
    <property type="match status" value="1"/>
</dbReference>
<evidence type="ECO:0000256" key="1">
    <source>
        <dbReference type="ARBA" id="ARBA00004123"/>
    </source>
</evidence>
<evidence type="ECO:0000256" key="7">
    <source>
        <dbReference type="ARBA" id="ARBA00023242"/>
    </source>
</evidence>
<accession>A0AA88JB02</accession>
<keyword evidence="3" id="KW-0677">Repeat</keyword>
<evidence type="ECO:0000256" key="5">
    <source>
        <dbReference type="ARBA" id="ARBA00023125"/>
    </source>
</evidence>
<comment type="subcellular location">
    <subcellularLocation>
        <location evidence="1">Nucleus</location>
    </subcellularLocation>
</comment>
<dbReference type="PANTHER" id="PTHR10641">
    <property type="entry name" value="MYB FAMILY TRANSCRIPTION FACTOR"/>
    <property type="match status" value="1"/>
</dbReference>
<dbReference type="PROSITE" id="PS51294">
    <property type="entry name" value="HTH_MYB"/>
    <property type="match status" value="1"/>
</dbReference>